<evidence type="ECO:0000313" key="2">
    <source>
        <dbReference type="EMBL" id="CAH2098122.1"/>
    </source>
</evidence>
<feature type="region of interest" description="Disordered" evidence="1">
    <location>
        <begin position="1"/>
        <end position="38"/>
    </location>
</feature>
<evidence type="ECO:0000313" key="3">
    <source>
        <dbReference type="Proteomes" id="UP001153954"/>
    </source>
</evidence>
<dbReference type="AlphaFoldDB" id="A0AAU9UJS9"/>
<name>A0AAU9UJS9_EUPED</name>
<comment type="caution">
    <text evidence="2">The sequence shown here is derived from an EMBL/GenBank/DDBJ whole genome shotgun (WGS) entry which is preliminary data.</text>
</comment>
<proteinExistence type="predicted"/>
<dbReference type="Proteomes" id="UP001153954">
    <property type="component" value="Unassembled WGS sequence"/>
</dbReference>
<sequence length="115" mass="12313">MGDKSTAVDSDDDISAATARETSRSGKRPHGSPRLSGLGSLILVGCKRHVIRLEEPCYDFERVFEEAGKSSRRGAQSVGCGNRGHTHERGDEIVESEGHARARPEGLGGLHKDCG</sequence>
<evidence type="ECO:0000256" key="1">
    <source>
        <dbReference type="SAM" id="MobiDB-lite"/>
    </source>
</evidence>
<keyword evidence="3" id="KW-1185">Reference proteome</keyword>
<reference evidence="2" key="1">
    <citation type="submission" date="2022-03" db="EMBL/GenBank/DDBJ databases">
        <authorList>
            <person name="Tunstrom K."/>
        </authorList>
    </citation>
    <scope>NUCLEOTIDE SEQUENCE</scope>
</reference>
<dbReference type="EMBL" id="CAKOGL010000019">
    <property type="protein sequence ID" value="CAH2098122.1"/>
    <property type="molecule type" value="Genomic_DNA"/>
</dbReference>
<accession>A0AAU9UJS9</accession>
<protein>
    <submittedName>
        <fullName evidence="2">Uncharacterized protein</fullName>
    </submittedName>
</protein>
<organism evidence="2 3">
    <name type="scientific">Euphydryas editha</name>
    <name type="common">Edith's checkerspot</name>
    <dbReference type="NCBI Taxonomy" id="104508"/>
    <lineage>
        <taxon>Eukaryota</taxon>
        <taxon>Metazoa</taxon>
        <taxon>Ecdysozoa</taxon>
        <taxon>Arthropoda</taxon>
        <taxon>Hexapoda</taxon>
        <taxon>Insecta</taxon>
        <taxon>Pterygota</taxon>
        <taxon>Neoptera</taxon>
        <taxon>Endopterygota</taxon>
        <taxon>Lepidoptera</taxon>
        <taxon>Glossata</taxon>
        <taxon>Ditrysia</taxon>
        <taxon>Papilionoidea</taxon>
        <taxon>Nymphalidae</taxon>
        <taxon>Nymphalinae</taxon>
        <taxon>Euphydryas</taxon>
    </lineage>
</organism>
<feature type="compositionally biased region" description="Basic and acidic residues" evidence="1">
    <location>
        <begin position="85"/>
        <end position="115"/>
    </location>
</feature>
<feature type="region of interest" description="Disordered" evidence="1">
    <location>
        <begin position="67"/>
        <end position="115"/>
    </location>
</feature>
<gene>
    <name evidence="2" type="ORF">EEDITHA_LOCUS13270</name>
</gene>